<reference evidence="1" key="1">
    <citation type="submission" date="2020-12" db="EMBL/GenBank/DDBJ databases">
        <title>Metabolic potential, ecology and presence of endohyphal bacteria is reflected in genomic diversity of Mucoromycotina.</title>
        <authorList>
            <person name="Muszewska A."/>
            <person name="Okrasinska A."/>
            <person name="Steczkiewicz K."/>
            <person name="Drgas O."/>
            <person name="Orlowska M."/>
            <person name="Perlinska-Lenart U."/>
            <person name="Aleksandrzak-Piekarczyk T."/>
            <person name="Szatraj K."/>
            <person name="Zielenkiewicz U."/>
            <person name="Pilsyk S."/>
            <person name="Malc E."/>
            <person name="Mieczkowski P."/>
            <person name="Kruszewska J.S."/>
            <person name="Biernat P."/>
            <person name="Pawlowska J."/>
        </authorList>
    </citation>
    <scope>NUCLEOTIDE SEQUENCE</scope>
    <source>
        <strain evidence="1">CBS 226.32</strain>
    </source>
</reference>
<sequence length="101" mass="11904">MKLLDKLKSSLDYYKADKYTKRRLSQSQFESHDRRYYETTYRDGSYLNPEDLVSSFDTSSNLSYKQKGWNLHDLLKKSNRKSLAVATSQIRTSESYTLGRT</sequence>
<dbReference type="OrthoDB" id="2246002at2759"/>
<organism evidence="1 2">
    <name type="scientific">Mucor plumbeus</name>
    <dbReference type="NCBI Taxonomy" id="97098"/>
    <lineage>
        <taxon>Eukaryota</taxon>
        <taxon>Fungi</taxon>
        <taxon>Fungi incertae sedis</taxon>
        <taxon>Mucoromycota</taxon>
        <taxon>Mucoromycotina</taxon>
        <taxon>Mucoromycetes</taxon>
        <taxon>Mucorales</taxon>
        <taxon>Mucorineae</taxon>
        <taxon>Mucoraceae</taxon>
        <taxon>Mucor</taxon>
    </lineage>
</organism>
<proteinExistence type="predicted"/>
<dbReference type="EMBL" id="JAEPRC010000220">
    <property type="protein sequence ID" value="KAG2203705.1"/>
    <property type="molecule type" value="Genomic_DNA"/>
</dbReference>
<protein>
    <submittedName>
        <fullName evidence="1">Uncharacterized protein</fullName>
    </submittedName>
</protein>
<name>A0A8H7V1H9_9FUNG</name>
<gene>
    <name evidence="1" type="ORF">INT46_001735</name>
</gene>
<comment type="caution">
    <text evidence="1">The sequence shown here is derived from an EMBL/GenBank/DDBJ whole genome shotgun (WGS) entry which is preliminary data.</text>
</comment>
<evidence type="ECO:0000313" key="1">
    <source>
        <dbReference type="EMBL" id="KAG2203705.1"/>
    </source>
</evidence>
<evidence type="ECO:0000313" key="2">
    <source>
        <dbReference type="Proteomes" id="UP000650833"/>
    </source>
</evidence>
<keyword evidence="2" id="KW-1185">Reference proteome</keyword>
<accession>A0A8H7V1H9</accession>
<dbReference type="Proteomes" id="UP000650833">
    <property type="component" value="Unassembled WGS sequence"/>
</dbReference>
<dbReference type="AlphaFoldDB" id="A0A8H7V1H9"/>